<gene>
    <name evidence="10" type="ORF">C8P64_2725</name>
</gene>
<evidence type="ECO:0000313" key="11">
    <source>
        <dbReference type="Proteomes" id="UP000244174"/>
    </source>
</evidence>
<feature type="domain" description="Fe2OG dioxygenase" evidence="9">
    <location>
        <begin position="93"/>
        <end position="191"/>
    </location>
</feature>
<dbReference type="GO" id="GO:0016787">
    <property type="term" value="F:hydrolase activity"/>
    <property type="evidence" value="ECO:0007669"/>
    <property type="project" value="UniProtKB-ARBA"/>
</dbReference>
<evidence type="ECO:0000256" key="5">
    <source>
        <dbReference type="ARBA" id="ARBA00022964"/>
    </source>
</evidence>
<keyword evidence="11" id="KW-1185">Reference proteome</keyword>
<dbReference type="InterPro" id="IPR027450">
    <property type="entry name" value="AlkB-like"/>
</dbReference>
<keyword evidence="8" id="KW-0234">DNA repair</keyword>
<dbReference type="InterPro" id="IPR005123">
    <property type="entry name" value="Oxoglu/Fe-dep_dioxygenase_dom"/>
</dbReference>
<keyword evidence="3" id="KW-0227">DNA damage</keyword>
<keyword evidence="6" id="KW-0560">Oxidoreductase</keyword>
<dbReference type="InterPro" id="IPR032854">
    <property type="entry name" value="ALKBH3"/>
</dbReference>
<dbReference type="GO" id="GO:0140097">
    <property type="term" value="F:catalytic activity, acting on DNA"/>
    <property type="evidence" value="ECO:0007669"/>
    <property type="project" value="UniProtKB-ARBA"/>
</dbReference>
<dbReference type="InterPro" id="IPR037151">
    <property type="entry name" value="AlkB-like_sf"/>
</dbReference>
<evidence type="ECO:0000313" key="10">
    <source>
        <dbReference type="EMBL" id="PTX42297.1"/>
    </source>
</evidence>
<sequence length="191" mass="22620">MKIDLKDAELEYYPNFLDEKKANTYLDHLKNLDNWRHDKIKLFGREIYQPRLTALFGESGKSYTYSGLEMKPDPFTRDLKEIKRKCEKYAETSFNVCLANYYRDGSDSMGWHSDDEKELGENPIIASVSLGEKRIFHLKHKKDTTAKHKIRLQHGSLLIMKGTTQEFWKHQLPKTKMQVDPRINLTFRKIY</sequence>
<evidence type="ECO:0000256" key="1">
    <source>
        <dbReference type="ARBA" id="ARBA00001954"/>
    </source>
</evidence>
<dbReference type="GO" id="GO:0046872">
    <property type="term" value="F:metal ion binding"/>
    <property type="evidence" value="ECO:0007669"/>
    <property type="project" value="UniProtKB-KW"/>
</dbReference>
<keyword evidence="5 10" id="KW-0223">Dioxygenase</keyword>
<dbReference type="PANTHER" id="PTHR31212">
    <property type="entry name" value="ALPHA-KETOGLUTARATE-DEPENDENT DIOXYGENASE ALKB HOMOLOG 3"/>
    <property type="match status" value="1"/>
</dbReference>
<protein>
    <submittedName>
        <fullName evidence="10">Alkylated DNA repair dioxygenase AlkB</fullName>
    </submittedName>
</protein>
<evidence type="ECO:0000256" key="6">
    <source>
        <dbReference type="ARBA" id="ARBA00023002"/>
    </source>
</evidence>
<proteinExistence type="predicted"/>
<dbReference type="GO" id="GO:0006307">
    <property type="term" value="P:DNA alkylation repair"/>
    <property type="evidence" value="ECO:0007669"/>
    <property type="project" value="InterPro"/>
</dbReference>
<comment type="cofactor">
    <cofactor evidence="1">
        <name>Fe(2+)</name>
        <dbReference type="ChEBI" id="CHEBI:29033"/>
    </cofactor>
</comment>
<keyword evidence="4" id="KW-0460">Magnesium</keyword>
<keyword evidence="7" id="KW-0408">Iron</keyword>
<dbReference type="RefSeq" id="WP_108172596.1">
    <property type="nucleotide sequence ID" value="NZ_QBKQ01000003.1"/>
</dbReference>
<evidence type="ECO:0000256" key="7">
    <source>
        <dbReference type="ARBA" id="ARBA00023004"/>
    </source>
</evidence>
<dbReference type="SUPFAM" id="SSF51197">
    <property type="entry name" value="Clavaminate synthase-like"/>
    <property type="match status" value="1"/>
</dbReference>
<evidence type="ECO:0000259" key="9">
    <source>
        <dbReference type="PROSITE" id="PS51471"/>
    </source>
</evidence>
<accession>A0A2T6AEQ6</accession>
<reference evidence="10 11" key="1">
    <citation type="submission" date="2018-04" db="EMBL/GenBank/DDBJ databases">
        <title>Genomic Encyclopedia of Archaeal and Bacterial Type Strains, Phase II (KMG-II): from individual species to whole genera.</title>
        <authorList>
            <person name="Goeker M."/>
        </authorList>
    </citation>
    <scope>NUCLEOTIDE SEQUENCE [LARGE SCALE GENOMIC DNA]</scope>
    <source>
        <strain evidence="10 11">DSM 23082</strain>
    </source>
</reference>
<dbReference type="PANTHER" id="PTHR31212:SF4">
    <property type="entry name" value="ALPHA-KETOGLUTARATE-DEPENDENT DIOXYGENASE ALKB HOMOLOG 3"/>
    <property type="match status" value="1"/>
</dbReference>
<dbReference type="GO" id="GO:0051213">
    <property type="term" value="F:dioxygenase activity"/>
    <property type="evidence" value="ECO:0007669"/>
    <property type="project" value="UniProtKB-KW"/>
</dbReference>
<evidence type="ECO:0000256" key="4">
    <source>
        <dbReference type="ARBA" id="ARBA00022842"/>
    </source>
</evidence>
<dbReference type="EMBL" id="QBKQ01000003">
    <property type="protein sequence ID" value="PTX42297.1"/>
    <property type="molecule type" value="Genomic_DNA"/>
</dbReference>
<dbReference type="Gene3D" id="2.60.120.590">
    <property type="entry name" value="Alpha-ketoglutarate-dependent dioxygenase AlkB-like"/>
    <property type="match status" value="1"/>
</dbReference>
<dbReference type="Proteomes" id="UP000244174">
    <property type="component" value="Unassembled WGS sequence"/>
</dbReference>
<dbReference type="Pfam" id="PF13532">
    <property type="entry name" value="2OG-FeII_Oxy_2"/>
    <property type="match status" value="1"/>
</dbReference>
<dbReference type="GO" id="GO:0016705">
    <property type="term" value="F:oxidoreductase activity, acting on paired donors, with incorporation or reduction of molecular oxygen"/>
    <property type="evidence" value="ECO:0007669"/>
    <property type="project" value="UniProtKB-ARBA"/>
</dbReference>
<comment type="caution">
    <text evidence="10">The sequence shown here is derived from an EMBL/GenBank/DDBJ whole genome shotgun (WGS) entry which is preliminary data.</text>
</comment>
<keyword evidence="2" id="KW-0479">Metal-binding</keyword>
<dbReference type="GO" id="GO:0032451">
    <property type="term" value="F:demethylase activity"/>
    <property type="evidence" value="ECO:0007669"/>
    <property type="project" value="UniProtKB-ARBA"/>
</dbReference>
<dbReference type="OrthoDB" id="190276at2"/>
<organism evidence="10 11">
    <name type="scientific">Christiangramia gaetbulicola</name>
    <dbReference type="NCBI Taxonomy" id="703340"/>
    <lineage>
        <taxon>Bacteria</taxon>
        <taxon>Pseudomonadati</taxon>
        <taxon>Bacteroidota</taxon>
        <taxon>Flavobacteriia</taxon>
        <taxon>Flavobacteriales</taxon>
        <taxon>Flavobacteriaceae</taxon>
        <taxon>Christiangramia</taxon>
    </lineage>
</organism>
<dbReference type="AlphaFoldDB" id="A0A2T6AEQ6"/>
<evidence type="ECO:0000256" key="8">
    <source>
        <dbReference type="ARBA" id="ARBA00023204"/>
    </source>
</evidence>
<name>A0A2T6AEQ6_9FLAO</name>
<dbReference type="PROSITE" id="PS51471">
    <property type="entry name" value="FE2OG_OXY"/>
    <property type="match status" value="1"/>
</dbReference>
<evidence type="ECO:0000256" key="2">
    <source>
        <dbReference type="ARBA" id="ARBA00022723"/>
    </source>
</evidence>
<dbReference type="FunFam" id="2.60.120.590:FF:000004">
    <property type="entry name" value="DNA oxidative demethylase ALKBH2"/>
    <property type="match status" value="1"/>
</dbReference>
<evidence type="ECO:0000256" key="3">
    <source>
        <dbReference type="ARBA" id="ARBA00022763"/>
    </source>
</evidence>